<name>A0A1B6CL40_9HEMI</name>
<evidence type="ECO:0000256" key="3">
    <source>
        <dbReference type="SAM" id="MobiDB-lite"/>
    </source>
</evidence>
<dbReference type="AlphaFoldDB" id="A0A1B6CL40"/>
<evidence type="ECO:0000256" key="1">
    <source>
        <dbReference type="ARBA" id="ARBA00006190"/>
    </source>
</evidence>
<organism evidence="4">
    <name type="scientific">Clastoptera arizonana</name>
    <name type="common">Arizona spittle bug</name>
    <dbReference type="NCBI Taxonomy" id="38151"/>
    <lineage>
        <taxon>Eukaryota</taxon>
        <taxon>Metazoa</taxon>
        <taxon>Ecdysozoa</taxon>
        <taxon>Arthropoda</taxon>
        <taxon>Hexapoda</taxon>
        <taxon>Insecta</taxon>
        <taxon>Pterygota</taxon>
        <taxon>Neoptera</taxon>
        <taxon>Paraneoptera</taxon>
        <taxon>Hemiptera</taxon>
        <taxon>Auchenorrhyncha</taxon>
        <taxon>Cercopoidea</taxon>
        <taxon>Clastopteridae</taxon>
        <taxon>Clastoptera</taxon>
    </lineage>
</organism>
<dbReference type="GO" id="GO:0032511">
    <property type="term" value="P:late endosome to vacuole transport via multivesicular body sorting pathway"/>
    <property type="evidence" value="ECO:0007669"/>
    <property type="project" value="TreeGrafter"/>
</dbReference>
<feature type="region of interest" description="Disordered" evidence="3">
    <location>
        <begin position="388"/>
        <end position="420"/>
    </location>
</feature>
<dbReference type="Pfam" id="PF25880">
    <property type="entry name" value="WHD_CHMP7_1st"/>
    <property type="match status" value="1"/>
</dbReference>
<accession>A0A1B6CL40</accession>
<keyword evidence="2" id="KW-0175">Coiled coil</keyword>
<feature type="coiled-coil region" evidence="2">
    <location>
        <begin position="233"/>
        <end position="267"/>
    </location>
</feature>
<reference evidence="4" key="1">
    <citation type="submission" date="2015-12" db="EMBL/GenBank/DDBJ databases">
        <title>De novo transcriptome assembly of four potential Pierce s Disease insect vectors from Arizona vineyards.</title>
        <authorList>
            <person name="Tassone E.E."/>
        </authorList>
    </citation>
    <scope>NUCLEOTIDE SEQUENCE</scope>
</reference>
<dbReference type="EMBL" id="GEDC01023114">
    <property type="protein sequence ID" value="JAS14184.1"/>
    <property type="molecule type" value="Transcribed_RNA"/>
</dbReference>
<sequence>MELKIQSPLKNMPDCWQNEERMNVLMAPFRKRDVNPLDWDSKMKFWKNCINMWTSDSKQFRFSIVELQKSFDRKGRTPKCLSTVVENMMKNGELMLESEFLKMMPTHNESWASWTVKLVVKTPATWAFEKMKRSLFDTLANDPDVQFVHLNVLKEMGEQFVETVQKDNSLEILTIEKVREILQMSSPETVNLIIHWLQLKGLVNVLKHNNTTLVKLITNQSKSKKICEVDVAIFTLKENEKELMKALEQLELEKHEAEQEARSYIRKGMRQVAKGCIRKKKALEKCIDKRAAALANVQILLSRIQETESDSQVFDAYKIGLSAIKSAFKEAGLSENDVFSTMDQVKETLDLHDEIQENLAEPIGESIDADLEKELAALLADVPLEEPGALPDFELPNVPSGPPSPEEVVETKKKQQKVAV</sequence>
<protein>
    <recommendedName>
        <fullName evidence="6">Charged multivesicular body protein 7</fullName>
    </recommendedName>
</protein>
<evidence type="ECO:0008006" key="6">
    <source>
        <dbReference type="Google" id="ProtNLM"/>
    </source>
</evidence>
<dbReference type="PANTHER" id="PTHR22761:SF21">
    <property type="entry name" value="CHARGED MULTIVESICULAR BODY PROTEIN 7"/>
    <property type="match status" value="1"/>
</dbReference>
<proteinExistence type="inferred from homology"/>
<dbReference type="GO" id="GO:0009898">
    <property type="term" value="C:cytoplasmic side of plasma membrane"/>
    <property type="evidence" value="ECO:0007669"/>
    <property type="project" value="TreeGrafter"/>
</dbReference>
<dbReference type="GO" id="GO:0005771">
    <property type="term" value="C:multivesicular body"/>
    <property type="evidence" value="ECO:0007669"/>
    <property type="project" value="TreeGrafter"/>
</dbReference>
<evidence type="ECO:0000313" key="5">
    <source>
        <dbReference type="EMBL" id="JAS17849.1"/>
    </source>
</evidence>
<gene>
    <name evidence="5" type="ORF">g.7100</name>
    <name evidence="4" type="ORF">g.7102</name>
</gene>
<dbReference type="GO" id="GO:0000815">
    <property type="term" value="C:ESCRT III complex"/>
    <property type="evidence" value="ECO:0007669"/>
    <property type="project" value="TreeGrafter"/>
</dbReference>
<dbReference type="PANTHER" id="PTHR22761">
    <property type="entry name" value="CHARGED MULTIVESICULAR BODY PROTEIN"/>
    <property type="match status" value="1"/>
</dbReference>
<dbReference type="EMBL" id="GEDC01019449">
    <property type="protein sequence ID" value="JAS17849.1"/>
    <property type="molecule type" value="Transcribed_RNA"/>
</dbReference>
<comment type="similarity">
    <text evidence="1">Belongs to the SNF7 family.</text>
</comment>
<dbReference type="Gene3D" id="6.10.140.1230">
    <property type="match status" value="1"/>
</dbReference>
<dbReference type="Pfam" id="PF03357">
    <property type="entry name" value="Snf7"/>
    <property type="match status" value="1"/>
</dbReference>
<evidence type="ECO:0000256" key="2">
    <source>
        <dbReference type="SAM" id="Coils"/>
    </source>
</evidence>
<dbReference type="InterPro" id="IPR005024">
    <property type="entry name" value="Snf7_fam"/>
</dbReference>
<evidence type="ECO:0000313" key="4">
    <source>
        <dbReference type="EMBL" id="JAS14184.1"/>
    </source>
</evidence>
<dbReference type="GO" id="GO:0006900">
    <property type="term" value="P:vesicle budding from membrane"/>
    <property type="evidence" value="ECO:0007669"/>
    <property type="project" value="TreeGrafter"/>
</dbReference>